<feature type="region of interest" description="Disordered" evidence="3">
    <location>
        <begin position="463"/>
        <end position="512"/>
    </location>
</feature>
<comment type="caution">
    <text evidence="5">The sequence shown here is derived from an EMBL/GenBank/DDBJ whole genome shotgun (WGS) entry which is preliminary data.</text>
</comment>
<dbReference type="Pfam" id="PF15035">
    <property type="entry name" value="Rootletin"/>
    <property type="match status" value="1"/>
</dbReference>
<dbReference type="EMBL" id="CAJNOR010001368">
    <property type="protein sequence ID" value="CAF1130244.1"/>
    <property type="molecule type" value="Genomic_DNA"/>
</dbReference>
<feature type="compositionally biased region" description="Basic and acidic residues" evidence="3">
    <location>
        <begin position="488"/>
        <end position="499"/>
    </location>
</feature>
<dbReference type="InterPro" id="IPR055167">
    <property type="entry name" value="Rootletin-like_CC"/>
</dbReference>
<evidence type="ECO:0000259" key="4">
    <source>
        <dbReference type="Pfam" id="PF15035"/>
    </source>
</evidence>
<proteinExistence type="predicted"/>
<evidence type="ECO:0000256" key="1">
    <source>
        <dbReference type="ARBA" id="ARBA00023054"/>
    </source>
</evidence>
<gene>
    <name evidence="5" type="ORF">XAT740_LOCUS19862</name>
</gene>
<feature type="domain" description="Rootletin-like coiled-coil" evidence="4">
    <location>
        <begin position="155"/>
        <end position="345"/>
    </location>
</feature>
<evidence type="ECO:0000256" key="2">
    <source>
        <dbReference type="SAM" id="Coils"/>
    </source>
</evidence>
<feature type="coiled-coil region" evidence="2">
    <location>
        <begin position="69"/>
        <end position="192"/>
    </location>
</feature>
<dbReference type="Gene3D" id="1.20.1170.10">
    <property type="match status" value="1"/>
</dbReference>
<feature type="non-terminal residue" evidence="5">
    <location>
        <position position="1"/>
    </location>
</feature>
<protein>
    <recommendedName>
        <fullName evidence="4">Rootletin-like coiled-coil domain-containing protein</fullName>
    </recommendedName>
</protein>
<feature type="coiled-coil region" evidence="2">
    <location>
        <begin position="257"/>
        <end position="295"/>
    </location>
</feature>
<evidence type="ECO:0000313" key="5">
    <source>
        <dbReference type="EMBL" id="CAF1130244.1"/>
    </source>
</evidence>
<feature type="coiled-coil region" evidence="2">
    <location>
        <begin position="371"/>
        <end position="426"/>
    </location>
</feature>
<reference evidence="5" key="1">
    <citation type="submission" date="2021-02" db="EMBL/GenBank/DDBJ databases">
        <authorList>
            <person name="Nowell W R."/>
        </authorList>
    </citation>
    <scope>NUCLEOTIDE SEQUENCE</scope>
</reference>
<evidence type="ECO:0000256" key="3">
    <source>
        <dbReference type="SAM" id="MobiDB-lite"/>
    </source>
</evidence>
<accession>A0A814RC88</accession>
<organism evidence="5 6">
    <name type="scientific">Adineta ricciae</name>
    <name type="common">Rotifer</name>
    <dbReference type="NCBI Taxonomy" id="249248"/>
    <lineage>
        <taxon>Eukaryota</taxon>
        <taxon>Metazoa</taxon>
        <taxon>Spiralia</taxon>
        <taxon>Gnathifera</taxon>
        <taxon>Rotifera</taxon>
        <taxon>Eurotatoria</taxon>
        <taxon>Bdelloidea</taxon>
        <taxon>Adinetida</taxon>
        <taxon>Adinetidae</taxon>
        <taxon>Adineta</taxon>
    </lineage>
</organism>
<keyword evidence="1 2" id="KW-0175">Coiled coil</keyword>
<sequence>MGDDIPLENSFHLEEVLSDEDENRSTTIRGRTQDIFVNRIRTPPITRSRSQHTVSSQSSVRNLMGTSSAVQLLDENRFLNDELNRVETVLNLTRAEKDELSIRYNALSDRLEQSLRAHGIDVASEAGDGEPERRVLVQQNIELRRRLEEEHQSYKRKLSNYQEGQQKQAQLVQKLQEKVVQYKKRCAELESLTDQQRVDMDRIRVSSTSNSTPPSLTYKSRIPENSEEQDASAIILEEEKQKSANLGQLNILLREQLDQAHLANRQLSDDVRHLTKELQQVREELAKRKHDFKEETRAFNKYYDKEHNMMYELWREIVSFRQQFTELKGTTERDLTRVRNDLAQTGRSLTSACFSFLTSAKTAESQGQAAAERERNDRANLESQIREKTREMTDLQQKLQELTQLNEKLRNQLSDKDSAITNLARTNQAMESSSSTLETRTREINADTERLHQRLRDIAQAVINDEDHQYDGDVTGRTSPRQLSPLRGTDRFESPERSYTRLRSPRSHSPQRLTQTALVHSRSLSPSFADSTFSAVHAAL</sequence>
<name>A0A814RC88_ADIRI</name>
<feature type="non-terminal residue" evidence="5">
    <location>
        <position position="540"/>
    </location>
</feature>
<dbReference type="Proteomes" id="UP000663828">
    <property type="component" value="Unassembled WGS sequence"/>
</dbReference>
<evidence type="ECO:0000313" key="6">
    <source>
        <dbReference type="Proteomes" id="UP000663828"/>
    </source>
</evidence>
<dbReference type="AlphaFoldDB" id="A0A814RC88"/>
<keyword evidence="6" id="KW-1185">Reference proteome</keyword>